<evidence type="ECO:0000256" key="10">
    <source>
        <dbReference type="ARBA" id="ARBA00023136"/>
    </source>
</evidence>
<dbReference type="GO" id="GO:0004725">
    <property type="term" value="F:protein tyrosine phosphatase activity"/>
    <property type="evidence" value="ECO:0007669"/>
    <property type="project" value="InterPro"/>
</dbReference>
<evidence type="ECO:0000256" key="11">
    <source>
        <dbReference type="ARBA" id="ARBA00023163"/>
    </source>
</evidence>
<dbReference type="InterPro" id="IPR043153">
    <property type="entry name" value="DENN_C"/>
</dbReference>
<dbReference type="GO" id="GO:0003700">
    <property type="term" value="F:DNA-binding transcription factor activity"/>
    <property type="evidence" value="ECO:0007669"/>
    <property type="project" value="InterPro"/>
</dbReference>
<dbReference type="Proteomes" id="UP000663852">
    <property type="component" value="Unassembled WGS sequence"/>
</dbReference>
<feature type="compositionally biased region" description="Basic residues" evidence="18">
    <location>
        <begin position="967"/>
        <end position="983"/>
    </location>
</feature>
<dbReference type="Pfam" id="PF09794">
    <property type="entry name" value="Avl9"/>
    <property type="match status" value="1"/>
</dbReference>
<feature type="region of interest" description="Disordered" evidence="18">
    <location>
        <begin position="1367"/>
        <end position="1392"/>
    </location>
</feature>
<dbReference type="SUPFAM" id="SSF52799">
    <property type="entry name" value="(Phosphotyrosine protein) phosphatases II"/>
    <property type="match status" value="1"/>
</dbReference>
<feature type="domain" description="Tyrosine-protein phosphatase" evidence="20">
    <location>
        <begin position="551"/>
        <end position="809"/>
    </location>
</feature>
<evidence type="ECO:0000256" key="18">
    <source>
        <dbReference type="SAM" id="MobiDB-lite"/>
    </source>
</evidence>
<dbReference type="FunFam" id="1.20.5.170:FF:000003">
    <property type="entry name" value="cAMP-responsive element modulator isoform X2"/>
    <property type="match status" value="1"/>
</dbReference>
<feature type="coiled-coil region" evidence="17">
    <location>
        <begin position="1010"/>
        <end position="1044"/>
    </location>
</feature>
<dbReference type="Pfam" id="PF11548">
    <property type="entry name" value="Receptor_IA-2"/>
    <property type="match status" value="1"/>
</dbReference>
<evidence type="ECO:0000256" key="13">
    <source>
        <dbReference type="ARBA" id="ARBA00023180"/>
    </source>
</evidence>
<keyword evidence="5" id="KW-0732">Signal</keyword>
<evidence type="ECO:0000256" key="8">
    <source>
        <dbReference type="ARBA" id="ARBA00023018"/>
    </source>
</evidence>
<evidence type="ECO:0000256" key="15">
    <source>
        <dbReference type="ARBA" id="ARBA00023329"/>
    </source>
</evidence>
<evidence type="ECO:0000259" key="23">
    <source>
        <dbReference type="PROSITE" id="PS50217"/>
    </source>
</evidence>
<protein>
    <recommendedName>
        <fullName evidence="26">Protein-tyrosine-phosphatase</fullName>
    </recommendedName>
</protein>
<keyword evidence="11" id="KW-0804">Transcription</keyword>
<dbReference type="FunFam" id="3.90.190.10:FF:000017">
    <property type="entry name" value="receptor-type tyrosine-protein phosphatase-like N isoform X2"/>
    <property type="match status" value="1"/>
</dbReference>
<keyword evidence="14" id="KW-0539">Nucleus</keyword>
<dbReference type="InterPro" id="IPR033522">
    <property type="entry name" value="IA-2/IA-2_beta"/>
</dbReference>
<feature type="domain" description="Tyrosine specific protein phosphatases" evidence="21">
    <location>
        <begin position="728"/>
        <end position="800"/>
    </location>
</feature>
<keyword evidence="4 19" id="KW-0812">Transmembrane</keyword>
<evidence type="ECO:0000256" key="12">
    <source>
        <dbReference type="ARBA" id="ARBA00023170"/>
    </source>
</evidence>
<feature type="domain" description="UDENN" evidence="22">
    <location>
        <begin position="1150"/>
        <end position="1721"/>
    </location>
</feature>
<keyword evidence="8" id="KW-0770">Synapse</keyword>
<evidence type="ECO:0000256" key="7">
    <source>
        <dbReference type="ARBA" id="ARBA00023015"/>
    </source>
</evidence>
<dbReference type="InterPro" id="IPR016130">
    <property type="entry name" value="Tyr_Pase_AS"/>
</dbReference>
<dbReference type="SMART" id="SM00404">
    <property type="entry name" value="PTPc_motif"/>
    <property type="match status" value="1"/>
</dbReference>
<dbReference type="Gene3D" id="3.90.190.10">
    <property type="entry name" value="Protein tyrosine phosphatase superfamily"/>
    <property type="match status" value="1"/>
</dbReference>
<dbReference type="GO" id="GO:0045202">
    <property type="term" value="C:synapse"/>
    <property type="evidence" value="ECO:0007669"/>
    <property type="project" value="UniProtKB-SubCell"/>
</dbReference>
<feature type="compositionally biased region" description="Low complexity" evidence="18">
    <location>
        <begin position="944"/>
        <end position="966"/>
    </location>
</feature>
<dbReference type="PROSITE" id="PS50211">
    <property type="entry name" value="DENN"/>
    <property type="match status" value="1"/>
</dbReference>
<dbReference type="InterPro" id="IPR021613">
    <property type="entry name" value="Receptor_IA-2_dom"/>
</dbReference>
<feature type="region of interest" description="Disordered" evidence="18">
    <location>
        <begin position="484"/>
        <end position="523"/>
    </location>
</feature>
<dbReference type="PRINTS" id="PR00700">
    <property type="entry name" value="PRTYPHPHTASE"/>
</dbReference>
<dbReference type="Pfam" id="PF00102">
    <property type="entry name" value="Y_phosphatase"/>
    <property type="match status" value="1"/>
</dbReference>
<dbReference type="InterPro" id="IPR038112">
    <property type="entry name" value="Receptor_IA-2_ectodomain_sf"/>
</dbReference>
<comment type="caution">
    <text evidence="24">The sequence shown here is derived from an EMBL/GenBank/DDBJ whole genome shotgun (WGS) entry which is preliminary data.</text>
</comment>
<evidence type="ECO:0000313" key="25">
    <source>
        <dbReference type="Proteomes" id="UP000663852"/>
    </source>
</evidence>
<dbReference type="Gene3D" id="3.30.70.2470">
    <property type="entry name" value="Protein-tyrosine phosphatase receptor IA-2 ectodomain"/>
    <property type="match status" value="1"/>
</dbReference>
<feature type="transmembrane region" description="Helical" evidence="19">
    <location>
        <begin position="428"/>
        <end position="452"/>
    </location>
</feature>
<dbReference type="InterPro" id="IPR037516">
    <property type="entry name" value="Tripartite_DENN"/>
</dbReference>
<keyword evidence="3" id="KW-0597">Phosphoprotein</keyword>
<dbReference type="InterPro" id="IPR029021">
    <property type="entry name" value="Prot-tyrosine_phosphatase-like"/>
</dbReference>
<evidence type="ECO:0008006" key="26">
    <source>
        <dbReference type="Google" id="ProtNLM"/>
    </source>
</evidence>
<feature type="compositionally biased region" description="Low complexity" evidence="18">
    <location>
        <begin position="509"/>
        <end position="518"/>
    </location>
</feature>
<dbReference type="Pfam" id="PF00170">
    <property type="entry name" value="bZIP_1"/>
    <property type="match status" value="1"/>
</dbReference>
<evidence type="ECO:0000313" key="24">
    <source>
        <dbReference type="EMBL" id="CAF0840545.1"/>
    </source>
</evidence>
<dbReference type="InterPro" id="IPR046347">
    <property type="entry name" value="bZIP_sf"/>
</dbReference>
<dbReference type="Gene3D" id="3.40.50.11500">
    <property type="match status" value="1"/>
</dbReference>
<evidence type="ECO:0000256" key="14">
    <source>
        <dbReference type="ARBA" id="ARBA00023242"/>
    </source>
</evidence>
<dbReference type="GO" id="GO:0005634">
    <property type="term" value="C:nucleus"/>
    <property type="evidence" value="ECO:0007669"/>
    <property type="project" value="UniProtKB-SubCell"/>
</dbReference>
<dbReference type="GO" id="GO:0051046">
    <property type="term" value="P:regulation of secretion"/>
    <property type="evidence" value="ECO:0007669"/>
    <property type="project" value="TreeGrafter"/>
</dbReference>
<dbReference type="InterPro" id="IPR018307">
    <property type="entry name" value="ABL9/DENND6_dom"/>
</dbReference>
<dbReference type="GO" id="GO:0030658">
    <property type="term" value="C:transport vesicle membrane"/>
    <property type="evidence" value="ECO:0007669"/>
    <property type="project" value="UniProtKB-SubCell"/>
</dbReference>
<dbReference type="PROSITE" id="PS50056">
    <property type="entry name" value="TYR_PHOSPHATASE_2"/>
    <property type="match status" value="1"/>
</dbReference>
<keyword evidence="10 19" id="KW-0472">Membrane</keyword>
<evidence type="ECO:0000259" key="22">
    <source>
        <dbReference type="PROSITE" id="PS50211"/>
    </source>
</evidence>
<dbReference type="InterPro" id="IPR003595">
    <property type="entry name" value="Tyr_Pase_cat"/>
</dbReference>
<dbReference type="InterPro" id="IPR004827">
    <property type="entry name" value="bZIP"/>
</dbReference>
<dbReference type="InterPro" id="IPR000242">
    <property type="entry name" value="PTP_cat"/>
</dbReference>
<keyword evidence="6 19" id="KW-1133">Transmembrane helix</keyword>
<dbReference type="PROSITE" id="PS50055">
    <property type="entry name" value="TYR_PHOSPHATASE_PTP"/>
    <property type="match status" value="1"/>
</dbReference>
<dbReference type="EMBL" id="CAJNOJ010000020">
    <property type="protein sequence ID" value="CAF0840545.1"/>
    <property type="molecule type" value="Genomic_DNA"/>
</dbReference>
<accession>A0A813VEC8</accession>
<evidence type="ECO:0000256" key="3">
    <source>
        <dbReference type="ARBA" id="ARBA00022553"/>
    </source>
</evidence>
<reference evidence="24" key="1">
    <citation type="submission" date="2021-02" db="EMBL/GenBank/DDBJ databases">
        <authorList>
            <person name="Nowell W R."/>
        </authorList>
    </citation>
    <scope>NUCLEOTIDE SEQUENCE</scope>
</reference>
<keyword evidence="13" id="KW-0325">Glycoprotein</keyword>
<dbReference type="PANTHER" id="PTHR46106:SF4">
    <property type="entry name" value="IA-2 PROTEIN TYROSINE PHOSPHATASE, ISOFORM C"/>
    <property type="match status" value="1"/>
</dbReference>
<dbReference type="SMART" id="SM00194">
    <property type="entry name" value="PTPc"/>
    <property type="match status" value="1"/>
</dbReference>
<dbReference type="PANTHER" id="PTHR46106">
    <property type="entry name" value="IA-2 PROTEIN TYROSINE PHOSPHATASE, ISOFORM C"/>
    <property type="match status" value="1"/>
</dbReference>
<feature type="compositionally biased region" description="Polar residues" evidence="18">
    <location>
        <begin position="1378"/>
        <end position="1391"/>
    </location>
</feature>
<name>A0A813VEC8_ADIRI</name>
<feature type="compositionally biased region" description="Polar residues" evidence="18">
    <location>
        <begin position="487"/>
        <end position="498"/>
    </location>
</feature>
<feature type="compositionally biased region" description="Low complexity" evidence="18">
    <location>
        <begin position="1108"/>
        <end position="1127"/>
    </location>
</feature>
<proteinExistence type="predicted"/>
<keyword evidence="17" id="KW-0175">Coiled coil</keyword>
<dbReference type="SUPFAM" id="SSF57959">
    <property type="entry name" value="Leucine zipper domain"/>
    <property type="match status" value="1"/>
</dbReference>
<dbReference type="GO" id="GO:0030141">
    <property type="term" value="C:secretory granule"/>
    <property type="evidence" value="ECO:0007669"/>
    <property type="project" value="InterPro"/>
</dbReference>
<evidence type="ECO:0000256" key="1">
    <source>
        <dbReference type="ARBA" id="ARBA00004123"/>
    </source>
</evidence>
<evidence type="ECO:0000259" key="21">
    <source>
        <dbReference type="PROSITE" id="PS50056"/>
    </source>
</evidence>
<evidence type="ECO:0000256" key="19">
    <source>
        <dbReference type="SAM" id="Phobius"/>
    </source>
</evidence>
<dbReference type="Gene3D" id="1.20.5.170">
    <property type="match status" value="1"/>
</dbReference>
<evidence type="ECO:0000256" key="2">
    <source>
        <dbReference type="ARBA" id="ARBA00004212"/>
    </source>
</evidence>
<dbReference type="InterPro" id="IPR000387">
    <property type="entry name" value="Tyr_Pase_dom"/>
</dbReference>
<dbReference type="PROSITE" id="PS00036">
    <property type="entry name" value="BZIP_BASIC"/>
    <property type="match status" value="1"/>
</dbReference>
<evidence type="ECO:0000256" key="5">
    <source>
        <dbReference type="ARBA" id="ARBA00022729"/>
    </source>
</evidence>
<keyword evidence="9" id="KW-0238">DNA-binding</keyword>
<dbReference type="PROSITE" id="PS50217">
    <property type="entry name" value="BZIP"/>
    <property type="match status" value="1"/>
</dbReference>
<evidence type="ECO:0000256" key="17">
    <source>
        <dbReference type="SAM" id="Coils"/>
    </source>
</evidence>
<dbReference type="OrthoDB" id="10265409at2759"/>
<keyword evidence="15" id="KW-0968">Cytoplasmic vesicle</keyword>
<organism evidence="24 25">
    <name type="scientific">Adineta ricciae</name>
    <name type="common">Rotifer</name>
    <dbReference type="NCBI Taxonomy" id="249248"/>
    <lineage>
        <taxon>Eukaryota</taxon>
        <taxon>Metazoa</taxon>
        <taxon>Spiralia</taxon>
        <taxon>Gnathifera</taxon>
        <taxon>Rotifera</taxon>
        <taxon>Eurotatoria</taxon>
        <taxon>Bdelloidea</taxon>
        <taxon>Adinetida</taxon>
        <taxon>Adinetidae</taxon>
        <taxon>Adineta</taxon>
    </lineage>
</organism>
<keyword evidence="12" id="KW-0675">Receptor</keyword>
<feature type="region of interest" description="Disordered" evidence="18">
    <location>
        <begin position="941"/>
        <end position="1009"/>
    </location>
</feature>
<feature type="compositionally biased region" description="Basic and acidic residues" evidence="18">
    <location>
        <begin position="984"/>
        <end position="1008"/>
    </location>
</feature>
<feature type="domain" description="BZIP" evidence="23">
    <location>
        <begin position="992"/>
        <end position="1043"/>
    </location>
</feature>
<evidence type="ECO:0000256" key="4">
    <source>
        <dbReference type="ARBA" id="ARBA00022692"/>
    </source>
</evidence>
<dbReference type="SMART" id="SM00338">
    <property type="entry name" value="BRLZ"/>
    <property type="match status" value="1"/>
</dbReference>
<evidence type="ECO:0000256" key="9">
    <source>
        <dbReference type="ARBA" id="ARBA00023125"/>
    </source>
</evidence>
<comment type="subcellular location">
    <subcellularLocation>
        <location evidence="2">Cytoplasmic vesicle</location>
        <location evidence="2">Secretory vesicle membrane</location>
        <topology evidence="2">Single-pass type I membrane protein</topology>
    </subcellularLocation>
    <subcellularLocation>
        <location evidence="1">Nucleus</location>
    </subcellularLocation>
    <subcellularLocation>
        <location evidence="16">Synapse</location>
    </subcellularLocation>
</comment>
<evidence type="ECO:0000256" key="16">
    <source>
        <dbReference type="ARBA" id="ARBA00034103"/>
    </source>
</evidence>
<feature type="region of interest" description="Disordered" evidence="18">
    <location>
        <begin position="1107"/>
        <end position="1137"/>
    </location>
</feature>
<sequence length="1815" mass="208551">MVFPSFLVVFFPVSSPVDHRLVTFLSILLLNNAIFLHAIPTEIIRNDVKLQRQKRHVNYNRDDILVDENVVIPDQDLLLEGLLGCKYNSDICNQDEACFDDTLFGQCWNGKGSIRKAFAVENDRNGLTRNKLTALAYTIDFLNRYHLDWKDFMTQCILLHVLSNHHHLYKHHLEYFHRNCLEKEQFLYDGKRYQTESNSIRLTCLCIHLKDFYIDPYTPTQKSKNFFLASDASSMQTGEPSLPKEQFYANDNAIISIKKSTKPHADETQMNTQRPTKLSMQMNEGHPDLVETLQLNNNKQEFSKFEKNNTSKDTDTTAHFNEGSHRGYIIISRSFKDQFEAGDLLGFITQINSWPVALFTDLNVDRFTLTYQILDNPYGINASYVADSIRHSEKLIEHQMDIHIIESGVGNPSRSAQLSVERPNGSRLTATILVTCASVLLILGSFALFCFIRRNERIREKFAEITRIKSQSTNDYRDLCRQRMQTDGKTVPVQQKPTARTRVKHDSEGSSSGNSTSSWAEEPITPVNMDIMTGHLILSYMEDHLRDRHRLESDWQSLCTDEGVLDEDSCSIALSETNQKKNRYIDCIPYDHTRVRLENNDDGDYINASIIFDSNPKCKYIATQGPMPNTTNAFWQMVWEQGSCVIVALTRPIENGITMCHHYWPVEGSARFNDFEVNLISEHAWSEDYVVRSLYLRNVQTMETRTVTQFHFLTWDELCNPPSAKSILDFRRKVNKCFRGRASPIIIHCNDGVGRTGTYIMLDIVLNRIYKGAREINIAATLEHIRDQRAKMVKTKDQFQFVFVAVAEEVTYLLKLLRKIGLSKIYLKLLVQWSTLISFMDNKNYIQIPALALPHKNSTIIQRRPIRSYTLITSSIENEDYSVTTTITTVHLNLRETLNGLSIIPMTNTSSHIMATLNPAHISDGAASYFVSGLTDMASNYKMNPSSNTDIPSPSSSSNSSNPPSSSHHHHQQQQHHLHHQIRRHGEGGDPSRKREMRLQKNREAARECRRKKKEYIKCLEERVAGLEAQNKALIEELRQLKELYCQREETSNKSNSKTAAHEYRHDLRNTTNMNLAVPLSPTSSNFHRSHSDRDLLATERRLTRAHLNSSSSSSNLTSQSTLSAVPSSPPPTSTISNRLPWDRLQKWLYGIAVVTFDLELGQSVELLLPSHCKLTDKEKLNLSYLAFPDTNSTSLGDFQYHFRLSHESSSNLTTYYQNYNSTVPAPLQVDNNVLFGYVNFRQIRDKSIKRGFFQKSFVVLSKLPFIQLFLTIVSHLAKNFFDHGPASLEACCHLMDHQWPELEPGKTLLLPLLDIVLQVRIPTHGDKPFSSSDINQFRSIVDGTQAINANQNSTSHSWKFPIDDDTELDGSSKNDSEQEITSSNSTTSDSLPKYEQQLPCLIPYLYDVNTYQALSGVLEHIQLLWELILLNEPIAILGSFPTKCSQTVQALVHIIWPLRYASDYRPFFTIHNSEFHQITFNSSTKPSLPPPKIIIGVTNPFFAKLLHQWPHIIRIDDAHEKIKAKHEKFLLVEHDEDNLSMNELEESLELSSSPQAQQIKTKKKISTTSKPFKPTHTFQANSSHLTFDMKVGLYTKYKTYLQRDKTILKKLQSTNSQQRPDTVQNAFLRRFFLELTQSFIIPLESYFTSLLPLKRFYQAGHAPPSIKEFDNEEFLKRLDQYGPQLTSGLKGNWKDLYKHFLSTPNFRLWLTNRRQEATAIIYCEHIKTIANCRLEQDLNLSQMDELKLIDLVIKFKDLIQQLETKNDERLITIDSGLRSDCLEKLKMKLKLIIDENLSDDMKVLFNIPRRISST</sequence>
<dbReference type="CDD" id="cd14690">
    <property type="entry name" value="bZIP_CREB1"/>
    <property type="match status" value="1"/>
</dbReference>
<dbReference type="GO" id="GO:0003677">
    <property type="term" value="F:DNA binding"/>
    <property type="evidence" value="ECO:0007669"/>
    <property type="project" value="UniProtKB-KW"/>
</dbReference>
<evidence type="ECO:0000256" key="6">
    <source>
        <dbReference type="ARBA" id="ARBA00022989"/>
    </source>
</evidence>
<keyword evidence="7" id="KW-0805">Transcription regulation</keyword>
<evidence type="ECO:0000259" key="20">
    <source>
        <dbReference type="PROSITE" id="PS50055"/>
    </source>
</evidence>
<gene>
    <name evidence="24" type="ORF">EDS130_LOCUS6813</name>
</gene>
<dbReference type="PROSITE" id="PS00383">
    <property type="entry name" value="TYR_PHOSPHATASE_1"/>
    <property type="match status" value="1"/>
</dbReference>